<gene>
    <name evidence="1" type="ORF">PGH26_08615</name>
</gene>
<keyword evidence="2" id="KW-1185">Reference proteome</keyword>
<name>A0ABZ0KS09_9BACL</name>
<reference evidence="1 2" key="1">
    <citation type="submission" date="2023-01" db="EMBL/GenBank/DDBJ databases">
        <title>Sporosarcina sp. nov., isolated from Korean tranditional fermented seafood 'Jeotgal'.</title>
        <authorList>
            <person name="Yang A.-I."/>
        </authorList>
    </citation>
    <scope>NUCLEOTIDE SEQUENCE [LARGE SCALE GENOMIC DNA]</scope>
    <source>
        <strain evidence="1 2">B2O-1</strain>
    </source>
</reference>
<dbReference type="RefSeq" id="WP_323690676.1">
    <property type="nucleotide sequence ID" value="NZ_CP116341.1"/>
</dbReference>
<accession>A0ABZ0KS09</accession>
<evidence type="ECO:0000313" key="2">
    <source>
        <dbReference type="Proteomes" id="UP001303532"/>
    </source>
</evidence>
<proteinExistence type="predicted"/>
<organism evidence="1 2">
    <name type="scientific">Sporosarcina jeotgali</name>
    <dbReference type="NCBI Taxonomy" id="3020056"/>
    <lineage>
        <taxon>Bacteria</taxon>
        <taxon>Bacillati</taxon>
        <taxon>Bacillota</taxon>
        <taxon>Bacilli</taxon>
        <taxon>Bacillales</taxon>
        <taxon>Caryophanaceae</taxon>
        <taxon>Sporosarcina</taxon>
    </lineage>
</organism>
<dbReference type="Proteomes" id="UP001303532">
    <property type="component" value="Chromosome"/>
</dbReference>
<dbReference type="EMBL" id="CP116341">
    <property type="protein sequence ID" value="WOV83004.1"/>
    <property type="molecule type" value="Genomic_DNA"/>
</dbReference>
<protein>
    <submittedName>
        <fullName evidence="1">Uncharacterized protein</fullName>
    </submittedName>
</protein>
<sequence length="110" mass="12370">MVKALDYCSKKYIIGSKTKPSRKSTGIEETIKAKILNLPFRLKSAVRNEVIINEITTTSPISEVPFTTIGAIKAKIINKENNDNEMILKYLLNKIISPLLLFSRSIVFQA</sequence>
<evidence type="ECO:0000313" key="1">
    <source>
        <dbReference type="EMBL" id="WOV83004.1"/>
    </source>
</evidence>